<evidence type="ECO:0000256" key="7">
    <source>
        <dbReference type="ARBA" id="ARBA00023136"/>
    </source>
</evidence>
<feature type="region of interest" description="Disordered" evidence="8">
    <location>
        <begin position="1"/>
        <end position="29"/>
    </location>
</feature>
<comment type="caution">
    <text evidence="9">The sequence shown here is derived from an EMBL/GenBank/DDBJ whole genome shotgun (WGS) entry which is preliminary data.</text>
</comment>
<evidence type="ECO:0000256" key="4">
    <source>
        <dbReference type="ARBA" id="ARBA00022448"/>
    </source>
</evidence>
<dbReference type="GO" id="GO:0015031">
    <property type="term" value="P:protein transport"/>
    <property type="evidence" value="ECO:0007669"/>
    <property type="project" value="UniProtKB-KW"/>
</dbReference>
<sequence length="852" mass="95080">MSTTRKVSLAAPPTERGLSSSSKLPEDLDPDELFTKHTVSEVRVIQQRLLHDADAKQEELRQMVGERYRDLLQASTSIIAIAQSSKRVIGALDDTKAAIQSQGEPSATRSTTVRENEDVHIHMLQVLSAHIKLLLDVPEHLWRLMEKKKYLTAAWLFLLSRVVHRALIREDERDEEAWNTQGIDVLDQFPLVQRQWEHVSSFRQQIIVRAKQSLQEYAASTEDTCATLLTLHLLESRPLTDILTIFLEKRSKALDALLFQNSHTTLTPSLSRRSKPLEPDQKVTSGKTSTVKEVKDHAILALDCICRTVRTAHEVLDDRNDSQSLIRQVLGYIQSESPETQTSSLPPELKLSTHNLLTTLPSSAHFLLLPQNLRSYRPYVDLASSSSSLPQKTLCAKVDEWFEKSIDGLQSAIQRWLGDVRSVKNVWAVRLDVNSWINSSQVHLPSGKVSHLQSVVNDVCQRRIVDLWKASLEEAGKVFRDRLTEVVAAFDDKRAEIGAFPVQLLFKAPPLPTASQIGVGSLDASFQRYRTALNRQLLGRTPLLDDILKGLEACALGMHHDITQVLSEYDDGSSTTLGQELVQVYRPLAQTLCEGVTSTLHSVAENLSIEDQAHLDALIFTGHVADELSHSSPFVINISCEPDVARELRLRCAAIFESSIDRWRDYIVSSAIAKYRSTRITFSRAHNDNSDAPSSNIVEALLYLADALKNLGTSRNISRQLRIADRTVHMFLYRLLKSEGMNGTHGLYDLRLLQNLSELCGSESSSSWGDVRSQLDAKIYEITANDTRADARTSEYLARMQVLLAALLPKPKDILPASTPLLPLGVPILGKDVPSALDLADSGARFGLLLIN</sequence>
<evidence type="ECO:0000256" key="5">
    <source>
        <dbReference type="ARBA" id="ARBA00022927"/>
    </source>
</evidence>
<name>A0A0W0FB37_MONRR</name>
<evidence type="ECO:0000256" key="1">
    <source>
        <dbReference type="ARBA" id="ARBA00004395"/>
    </source>
</evidence>
<evidence type="ECO:0000256" key="6">
    <source>
        <dbReference type="ARBA" id="ARBA00023034"/>
    </source>
</evidence>
<keyword evidence="4" id="KW-0813">Transport</keyword>
<organism evidence="9 10">
    <name type="scientific">Moniliophthora roreri</name>
    <name type="common">Frosty pod rot fungus</name>
    <name type="synonym">Monilia roreri</name>
    <dbReference type="NCBI Taxonomy" id="221103"/>
    <lineage>
        <taxon>Eukaryota</taxon>
        <taxon>Fungi</taxon>
        <taxon>Dikarya</taxon>
        <taxon>Basidiomycota</taxon>
        <taxon>Agaricomycotina</taxon>
        <taxon>Agaricomycetes</taxon>
        <taxon>Agaricomycetidae</taxon>
        <taxon>Agaricales</taxon>
        <taxon>Marasmiineae</taxon>
        <taxon>Marasmiaceae</taxon>
        <taxon>Moniliophthora</taxon>
    </lineage>
</organism>
<comment type="subcellular location">
    <subcellularLocation>
        <location evidence="1">Golgi apparatus membrane</location>
        <topology evidence="1">Peripheral membrane protein</topology>
    </subcellularLocation>
</comment>
<dbReference type="PANTHER" id="PTHR31658:SF0">
    <property type="entry name" value="CONSERVED OLIGOMERIC GOLGI COMPLEX SUBUNIT 1"/>
    <property type="match status" value="1"/>
</dbReference>
<dbReference type="Pfam" id="PF08700">
    <property type="entry name" value="VPS51_Exo84_N"/>
    <property type="match status" value="1"/>
</dbReference>
<dbReference type="InterPro" id="IPR033370">
    <property type="entry name" value="COG1"/>
</dbReference>
<dbReference type="PANTHER" id="PTHR31658">
    <property type="entry name" value="CONSERVED OLIGOMERIC GOLGI COMPLEX SUBUNIT 1"/>
    <property type="match status" value="1"/>
</dbReference>
<reference evidence="9 10" key="1">
    <citation type="submission" date="2015-12" db="EMBL/GenBank/DDBJ databases">
        <title>Draft genome sequence of Moniliophthora roreri, the causal agent of frosty pod rot of cacao.</title>
        <authorList>
            <person name="Aime M.C."/>
            <person name="Diaz-Valderrama J.R."/>
            <person name="Kijpornyongpan T."/>
            <person name="Phillips-Mora W."/>
        </authorList>
    </citation>
    <scope>NUCLEOTIDE SEQUENCE [LARGE SCALE GENOMIC DNA]</scope>
    <source>
        <strain evidence="9 10">MCA 2952</strain>
    </source>
</reference>
<keyword evidence="7" id="KW-0472">Membrane</keyword>
<evidence type="ECO:0000256" key="3">
    <source>
        <dbReference type="ARBA" id="ARBA00020978"/>
    </source>
</evidence>
<evidence type="ECO:0000313" key="9">
    <source>
        <dbReference type="EMBL" id="KTB33394.1"/>
    </source>
</evidence>
<evidence type="ECO:0000313" key="10">
    <source>
        <dbReference type="Proteomes" id="UP000054988"/>
    </source>
</evidence>
<keyword evidence="5" id="KW-0653">Protein transport</keyword>
<dbReference type="eggNOG" id="KOG2033">
    <property type="taxonomic scope" value="Eukaryota"/>
</dbReference>
<evidence type="ECO:0000256" key="8">
    <source>
        <dbReference type="SAM" id="MobiDB-lite"/>
    </source>
</evidence>
<dbReference type="GO" id="GO:0006891">
    <property type="term" value="P:intra-Golgi vesicle-mediated transport"/>
    <property type="evidence" value="ECO:0007669"/>
    <property type="project" value="InterPro"/>
</dbReference>
<keyword evidence="6" id="KW-0333">Golgi apparatus</keyword>
<comment type="similarity">
    <text evidence="2">Belongs to the COG1 family.</text>
</comment>
<proteinExistence type="inferred from homology"/>
<feature type="region of interest" description="Disordered" evidence="8">
    <location>
        <begin position="267"/>
        <end position="288"/>
    </location>
</feature>
<dbReference type="GO" id="GO:0017119">
    <property type="term" value="C:Golgi transport complex"/>
    <property type="evidence" value="ECO:0007669"/>
    <property type="project" value="InterPro"/>
</dbReference>
<dbReference type="Proteomes" id="UP000054988">
    <property type="component" value="Unassembled WGS sequence"/>
</dbReference>
<dbReference type="EMBL" id="LATX01002176">
    <property type="protein sequence ID" value="KTB33394.1"/>
    <property type="molecule type" value="Genomic_DNA"/>
</dbReference>
<protein>
    <recommendedName>
        <fullName evidence="3">Conserved oligomeric Golgi complex subunit 1</fullName>
    </recommendedName>
</protein>
<evidence type="ECO:0000256" key="2">
    <source>
        <dbReference type="ARBA" id="ARBA00006653"/>
    </source>
</evidence>
<dbReference type="GO" id="GO:0000139">
    <property type="term" value="C:Golgi membrane"/>
    <property type="evidence" value="ECO:0007669"/>
    <property type="project" value="UniProtKB-SubCell"/>
</dbReference>
<gene>
    <name evidence="9" type="ORF">WG66_14012</name>
</gene>
<dbReference type="AlphaFoldDB" id="A0A0W0FB37"/>
<accession>A0A0W0FB37</accession>